<comment type="caution">
    <text evidence="1">The sequence shown here is derived from an EMBL/GenBank/DDBJ whole genome shotgun (WGS) entry which is preliminary data.</text>
</comment>
<accession>A0A328NC53</accession>
<proteinExistence type="predicted"/>
<name>A0A328NC53_9ACTN</name>
<evidence type="ECO:0000313" key="2">
    <source>
        <dbReference type="Proteomes" id="UP000248966"/>
    </source>
</evidence>
<reference evidence="1 2" key="1">
    <citation type="submission" date="2018-03" db="EMBL/GenBank/DDBJ databases">
        <title>Defining the species Micromonospora saelicesensis and Micromonospora noduli under the framework of genomics.</title>
        <authorList>
            <person name="Riesco R."/>
            <person name="Trujillo M.E."/>
        </authorList>
    </citation>
    <scope>NUCLEOTIDE SEQUENCE [LARGE SCALE GENOMIC DNA]</scope>
    <source>
        <strain evidence="1 2">LAH08</strain>
    </source>
</reference>
<evidence type="ECO:0000313" key="1">
    <source>
        <dbReference type="EMBL" id="RAO04453.1"/>
    </source>
</evidence>
<dbReference type="Proteomes" id="UP000248966">
    <property type="component" value="Unassembled WGS sequence"/>
</dbReference>
<organism evidence="1 2">
    <name type="scientific">Micromonospora noduli</name>
    <dbReference type="NCBI Taxonomy" id="709876"/>
    <lineage>
        <taxon>Bacteria</taxon>
        <taxon>Bacillati</taxon>
        <taxon>Actinomycetota</taxon>
        <taxon>Actinomycetes</taxon>
        <taxon>Micromonosporales</taxon>
        <taxon>Micromonosporaceae</taxon>
        <taxon>Micromonospora</taxon>
    </lineage>
</organism>
<dbReference type="AlphaFoldDB" id="A0A328NC53"/>
<protein>
    <submittedName>
        <fullName evidence="1">Uncharacterized protein</fullName>
    </submittedName>
</protein>
<gene>
    <name evidence="1" type="ORF">LAH08_01806</name>
</gene>
<sequence>MTGADRFAGPLAAAWPAVDVTGIGPAGEVVRTMQELSPHEAFLGGPP</sequence>
<dbReference type="EMBL" id="PYAA01000008">
    <property type="protein sequence ID" value="RAO04453.1"/>
    <property type="molecule type" value="Genomic_DNA"/>
</dbReference>